<dbReference type="PRINTS" id="PR00511">
    <property type="entry name" value="TEKTIN"/>
</dbReference>
<dbReference type="SMART" id="SM00133">
    <property type="entry name" value="S_TK_X"/>
    <property type="match status" value="1"/>
</dbReference>
<evidence type="ECO:0000256" key="6">
    <source>
        <dbReference type="ARBA" id="ARBA00022527"/>
    </source>
</evidence>
<dbReference type="Proteomes" id="UP000069272">
    <property type="component" value="Chromosome 3L"/>
</dbReference>
<dbReference type="PANTHER" id="PTHR24351">
    <property type="entry name" value="RIBOSOMAL PROTEIN S6 KINASE"/>
    <property type="match status" value="1"/>
</dbReference>
<dbReference type="VEuPathDB" id="VectorBase:AALB20_029389"/>
<dbReference type="PROSITE" id="PS00108">
    <property type="entry name" value="PROTEIN_KINASE_ST"/>
    <property type="match status" value="1"/>
</dbReference>
<evidence type="ECO:0000256" key="4">
    <source>
        <dbReference type="ARBA" id="ARBA00012513"/>
    </source>
</evidence>
<dbReference type="GO" id="GO:0005524">
    <property type="term" value="F:ATP binding"/>
    <property type="evidence" value="ECO:0007669"/>
    <property type="project" value="UniProtKB-UniRule"/>
</dbReference>
<evidence type="ECO:0000256" key="5">
    <source>
        <dbReference type="ARBA" id="ARBA00022490"/>
    </source>
</evidence>
<keyword evidence="6" id="KW-0723">Serine/threonine-protein kinase</keyword>
<proteinExistence type="inferred from homology"/>
<keyword evidence="7" id="KW-0597">Phosphoprotein</keyword>
<dbReference type="EC" id="2.7.11.1" evidence="4"/>
<feature type="compositionally biased region" description="Low complexity" evidence="15">
    <location>
        <begin position="416"/>
        <end position="428"/>
    </location>
</feature>
<dbReference type="GO" id="GO:0060294">
    <property type="term" value="P:cilium movement involved in cell motility"/>
    <property type="evidence" value="ECO:0007669"/>
    <property type="project" value="InterPro"/>
</dbReference>
<comment type="subcellular location">
    <subcellularLocation>
        <location evidence="1">Cytoplasm</location>
    </subcellularLocation>
</comment>
<feature type="compositionally biased region" description="Polar residues" evidence="15">
    <location>
        <begin position="494"/>
        <end position="503"/>
    </location>
</feature>
<dbReference type="InterPro" id="IPR000435">
    <property type="entry name" value="Tektins"/>
</dbReference>
<dbReference type="InterPro" id="IPR017441">
    <property type="entry name" value="Protein_kinase_ATP_BS"/>
</dbReference>
<dbReference type="PROSITE" id="PS00107">
    <property type="entry name" value="PROTEIN_KINASE_ATP"/>
    <property type="match status" value="1"/>
</dbReference>
<keyword evidence="8" id="KW-0808">Transferase</keyword>
<dbReference type="FunFam" id="3.30.200.20:FF:000587">
    <property type="entry name" value="Non-specific serine/threonine protein kinase"/>
    <property type="match status" value="1"/>
</dbReference>
<dbReference type="GO" id="GO:0005737">
    <property type="term" value="C:cytoplasm"/>
    <property type="evidence" value="ECO:0007669"/>
    <property type="project" value="UniProtKB-SubCell"/>
</dbReference>
<reference evidence="16" key="2">
    <citation type="submission" date="2022-08" db="UniProtKB">
        <authorList>
            <consortium name="EnsemblMetazoa"/>
        </authorList>
    </citation>
    <scope>IDENTIFICATION</scope>
    <source>
        <strain evidence="16">STECLA/ALBI9_A</strain>
    </source>
</reference>
<evidence type="ECO:0000313" key="17">
    <source>
        <dbReference type="Proteomes" id="UP000069272"/>
    </source>
</evidence>
<dbReference type="PROSITE" id="PS50011">
    <property type="entry name" value="PROTEIN_KINASE_DOM"/>
    <property type="match status" value="1"/>
</dbReference>
<dbReference type="EnsemblMetazoa" id="AALB004489-RA">
    <property type="protein sequence ID" value="AALB004489-PA"/>
    <property type="gene ID" value="AALB004489"/>
</dbReference>
<feature type="coiled-coil region" evidence="14">
    <location>
        <begin position="832"/>
        <end position="859"/>
    </location>
</feature>
<dbReference type="SMART" id="SM00220">
    <property type="entry name" value="S_TKc"/>
    <property type="match status" value="1"/>
</dbReference>
<name>A0A182FDA2_ANOAL</name>
<feature type="region of interest" description="Disordered" evidence="15">
    <location>
        <begin position="462"/>
        <end position="529"/>
    </location>
</feature>
<dbReference type="CDD" id="cd05584">
    <property type="entry name" value="STKc_p70S6K"/>
    <property type="match status" value="1"/>
</dbReference>
<feature type="region of interest" description="Disordered" evidence="15">
    <location>
        <begin position="375"/>
        <end position="439"/>
    </location>
</feature>
<sequence>EVDFEPELHINSNLETEDSETIPLSEDIINPGRIKLGPQDFELKKVLGKGGYGKVFQVRKTTGADANSFFAMKVLKKASIVRNQKDTAHTRAERNILEAVRHPFIVELVYAFQTGGKLYLILEYLSGGELFMHLEREGIFLEDTACFYLCEIILALEHLHNLGIIYRDLKPENVLLDAQGHVKLTDFGLCKEHIQEGIVTHTFCGTIEYMAPEILMRSGHGKAVDWWSLGALMYDMLTGMPPFCADNRKKTVDAILKDKLNIPGYLTPDSRDLIRRLMKRQVGQRLGSGPTDGQAVREHPFFKNVNWEDVLARRLDPPIKPVLASEDDVSQFDTKFTKEIPVDSPDETTLSESANLIFQGFTYVAPSVLEDMQTRVTTPRSPRRMPRHHHHHHGHHMHHHHHNHHLGGGSMGGASVGAAGSSTAAAPGAAGGGTHATSSSRMMAAGAGAGVGHVGLENGNIPPLHLHLHHNPLQHHPHQGSGSNIRIVRGPGGPQQQPASSSGAAPPQLHQQAPPMQSGPSGSRPFNAASIARRTPPHLQPFAPRPSPQDEMMDQNLVIVPAEQPKYTTHDWDANNRSQNLFSIAQQALADRVISESERIIDETKHTTNECKDEVDFRLRERIEDIRFRRDELQHQKREAHIEEEALKVYKRRTIDAINTLREIAVPLCQKCLVLRETREGSDLVNDGVDRELRKELTVMEGGVAMLEKVLAECVEQIRRLRATIYLLDRDLADKDRSIRIDEKNLELRPNQMEMKVYAGRVPLDPYNATDEEWIMVTNRNIEATAKEINSAQPLRSYIDQLLRQIADDIRVQVERTNAAFRQRIAELRYTKVKLENVHKETVRQVNELTRTVTRLEIEIAEKEGYVALAQTRLANRAQRPGIELCRDSVFEGLKRELAELRSTTAKLDGSLVKSKATLRYLLNTQVMQEEEINRKTGSLRIDEVDCMTMRESLKFQDF</sequence>
<feature type="compositionally biased region" description="Gly residues" evidence="15">
    <location>
        <begin position="406"/>
        <end position="415"/>
    </location>
</feature>
<dbReference type="AlphaFoldDB" id="A0A182FDA2"/>
<feature type="compositionally biased region" description="Basic residues" evidence="15">
    <location>
        <begin position="381"/>
        <end position="405"/>
    </location>
</feature>
<keyword evidence="5" id="KW-0963">Cytoplasm</keyword>
<evidence type="ECO:0000256" key="14">
    <source>
        <dbReference type="SAM" id="Coils"/>
    </source>
</evidence>
<dbReference type="Gene3D" id="1.10.510.10">
    <property type="entry name" value="Transferase(Phosphotransferase) domain 1"/>
    <property type="match status" value="1"/>
</dbReference>
<dbReference type="Gene3D" id="3.30.200.20">
    <property type="entry name" value="Phosphorylase Kinase, domain 1"/>
    <property type="match status" value="1"/>
</dbReference>
<dbReference type="GO" id="GO:0004674">
    <property type="term" value="F:protein serine/threonine kinase activity"/>
    <property type="evidence" value="ECO:0007669"/>
    <property type="project" value="UniProtKB-KW"/>
</dbReference>
<evidence type="ECO:0000256" key="10">
    <source>
        <dbReference type="ARBA" id="ARBA00022777"/>
    </source>
</evidence>
<feature type="compositionally biased region" description="Basic residues" evidence="15">
    <location>
        <begin position="466"/>
        <end position="478"/>
    </location>
</feature>
<dbReference type="VEuPathDB" id="VectorBase:AALB004489"/>
<dbReference type="Pfam" id="PF00433">
    <property type="entry name" value="Pkinase_C"/>
    <property type="match status" value="1"/>
</dbReference>
<protein>
    <recommendedName>
        <fullName evidence="4">non-specific serine/threonine protein kinase</fullName>
        <ecNumber evidence="4">2.7.11.1</ecNumber>
    </recommendedName>
</protein>
<comment type="similarity">
    <text evidence="3">Belongs to the protein kinase superfamily. AGC Ser/Thr protein kinase family. S6 kinase subfamily.</text>
</comment>
<evidence type="ECO:0000256" key="15">
    <source>
        <dbReference type="SAM" id="MobiDB-lite"/>
    </source>
</evidence>
<evidence type="ECO:0000256" key="13">
    <source>
        <dbReference type="ARBA" id="ARBA00048679"/>
    </source>
</evidence>
<reference evidence="16 17" key="1">
    <citation type="journal article" date="2017" name="G3 (Bethesda)">
        <title>The Physical Genome Mapping of Anopheles albimanus Corrected Scaffold Misassemblies and Identified Interarm Rearrangements in Genus Anopheles.</title>
        <authorList>
            <person name="Artemov G.N."/>
            <person name="Peery A.N."/>
            <person name="Jiang X."/>
            <person name="Tu Z."/>
            <person name="Stegniy V.N."/>
            <person name="Sharakhova M.V."/>
            <person name="Sharakhov I.V."/>
        </authorList>
    </citation>
    <scope>NUCLEOTIDE SEQUENCE [LARGE SCALE GENOMIC DNA]</scope>
    <source>
        <strain evidence="16 17">ALBI9_A</strain>
    </source>
</reference>
<dbReference type="InterPro" id="IPR048256">
    <property type="entry name" value="Tektin-like"/>
</dbReference>
<dbReference type="Pfam" id="PF03148">
    <property type="entry name" value="Tektin"/>
    <property type="match status" value="1"/>
</dbReference>
<keyword evidence="10" id="KW-0418">Kinase</keyword>
<dbReference type="GO" id="GO:0005929">
    <property type="term" value="C:cilium"/>
    <property type="evidence" value="ECO:0007669"/>
    <property type="project" value="UniProtKB-ARBA"/>
</dbReference>
<evidence type="ECO:0000313" key="16">
    <source>
        <dbReference type="EnsemblMetazoa" id="AALB004489-PA"/>
    </source>
</evidence>
<keyword evidence="17" id="KW-1185">Reference proteome</keyword>
<dbReference type="VEuPathDB" id="VectorBase:AALB20_032196"/>
<evidence type="ECO:0000256" key="11">
    <source>
        <dbReference type="ARBA" id="ARBA00022840"/>
    </source>
</evidence>
<dbReference type="InterPro" id="IPR000961">
    <property type="entry name" value="AGC-kinase_C"/>
</dbReference>
<evidence type="ECO:0000256" key="3">
    <source>
        <dbReference type="ARBA" id="ARBA00009804"/>
    </source>
</evidence>
<dbReference type="SUPFAM" id="SSF56112">
    <property type="entry name" value="Protein kinase-like (PK-like)"/>
    <property type="match status" value="1"/>
</dbReference>
<comment type="similarity">
    <text evidence="2">Belongs to the tektin family.</text>
</comment>
<keyword evidence="9" id="KW-0547">Nucleotide-binding</keyword>
<evidence type="ECO:0000256" key="9">
    <source>
        <dbReference type="ARBA" id="ARBA00022741"/>
    </source>
</evidence>
<dbReference type="FunFam" id="1.10.510.10:FF:000092">
    <property type="entry name" value="Ribosomal protein S6 kinase"/>
    <property type="match status" value="1"/>
</dbReference>
<evidence type="ECO:0000256" key="7">
    <source>
        <dbReference type="ARBA" id="ARBA00022553"/>
    </source>
</evidence>
<dbReference type="InterPro" id="IPR011009">
    <property type="entry name" value="Kinase-like_dom_sf"/>
</dbReference>
<keyword evidence="14" id="KW-0175">Coiled coil</keyword>
<accession>A0A182FDA2</accession>
<dbReference type="InterPro" id="IPR000719">
    <property type="entry name" value="Prot_kinase_dom"/>
</dbReference>
<comment type="catalytic activity">
    <reaction evidence="12">
        <text>L-threonyl-[protein] + ATP = O-phospho-L-threonyl-[protein] + ADP + H(+)</text>
        <dbReference type="Rhea" id="RHEA:46608"/>
        <dbReference type="Rhea" id="RHEA-COMP:11060"/>
        <dbReference type="Rhea" id="RHEA-COMP:11605"/>
        <dbReference type="ChEBI" id="CHEBI:15378"/>
        <dbReference type="ChEBI" id="CHEBI:30013"/>
        <dbReference type="ChEBI" id="CHEBI:30616"/>
        <dbReference type="ChEBI" id="CHEBI:61977"/>
        <dbReference type="ChEBI" id="CHEBI:456216"/>
        <dbReference type="EC" id="2.7.11.1"/>
    </reaction>
</comment>
<dbReference type="Pfam" id="PF00069">
    <property type="entry name" value="Pkinase"/>
    <property type="match status" value="1"/>
</dbReference>
<dbReference type="STRING" id="7167.A0A182FDA2"/>
<evidence type="ECO:0000256" key="1">
    <source>
        <dbReference type="ARBA" id="ARBA00004496"/>
    </source>
</evidence>
<dbReference type="InterPro" id="IPR008271">
    <property type="entry name" value="Ser/Thr_kinase_AS"/>
</dbReference>
<dbReference type="PROSITE" id="PS51285">
    <property type="entry name" value="AGC_KINASE_CTER"/>
    <property type="match status" value="1"/>
</dbReference>
<evidence type="ECO:0000256" key="2">
    <source>
        <dbReference type="ARBA" id="ARBA00007209"/>
    </source>
</evidence>
<evidence type="ECO:0000256" key="12">
    <source>
        <dbReference type="ARBA" id="ARBA00047899"/>
    </source>
</evidence>
<feature type="compositionally biased region" description="Low complexity" evidence="15">
    <location>
        <begin position="504"/>
        <end position="516"/>
    </location>
</feature>
<dbReference type="InterPro" id="IPR017892">
    <property type="entry name" value="Pkinase_C"/>
</dbReference>
<evidence type="ECO:0000256" key="8">
    <source>
        <dbReference type="ARBA" id="ARBA00022679"/>
    </source>
</evidence>
<comment type="catalytic activity">
    <reaction evidence="13">
        <text>L-seryl-[protein] + ATP = O-phospho-L-seryl-[protein] + ADP + H(+)</text>
        <dbReference type="Rhea" id="RHEA:17989"/>
        <dbReference type="Rhea" id="RHEA-COMP:9863"/>
        <dbReference type="Rhea" id="RHEA-COMP:11604"/>
        <dbReference type="ChEBI" id="CHEBI:15378"/>
        <dbReference type="ChEBI" id="CHEBI:29999"/>
        <dbReference type="ChEBI" id="CHEBI:30616"/>
        <dbReference type="ChEBI" id="CHEBI:83421"/>
        <dbReference type="ChEBI" id="CHEBI:456216"/>
        <dbReference type="EC" id="2.7.11.1"/>
    </reaction>
</comment>
<keyword evidence="11" id="KW-0067">ATP-binding</keyword>
<organism evidence="16 17">
    <name type="scientific">Anopheles albimanus</name>
    <name type="common">New world malaria mosquito</name>
    <dbReference type="NCBI Taxonomy" id="7167"/>
    <lineage>
        <taxon>Eukaryota</taxon>
        <taxon>Metazoa</taxon>
        <taxon>Ecdysozoa</taxon>
        <taxon>Arthropoda</taxon>
        <taxon>Hexapoda</taxon>
        <taxon>Insecta</taxon>
        <taxon>Pterygota</taxon>
        <taxon>Neoptera</taxon>
        <taxon>Endopterygota</taxon>
        <taxon>Diptera</taxon>
        <taxon>Nematocera</taxon>
        <taxon>Culicoidea</taxon>
        <taxon>Culicidae</taxon>
        <taxon>Anophelinae</taxon>
        <taxon>Anopheles</taxon>
    </lineage>
</organism>